<dbReference type="Proteomes" id="UP001152747">
    <property type="component" value="Unassembled WGS sequence"/>
</dbReference>
<evidence type="ECO:0000256" key="4">
    <source>
        <dbReference type="PROSITE-ProRule" id="PRU00024"/>
    </source>
</evidence>
<protein>
    <recommendedName>
        <fullName evidence="7">B box-type domain-containing protein</fullName>
    </recommendedName>
</protein>
<feature type="region of interest" description="Disordered" evidence="6">
    <location>
        <begin position="561"/>
        <end position="589"/>
    </location>
</feature>
<dbReference type="PROSITE" id="PS50119">
    <property type="entry name" value="ZF_BBOX"/>
    <property type="match status" value="1"/>
</dbReference>
<keyword evidence="3" id="KW-0862">Zinc</keyword>
<dbReference type="AlphaFoldDB" id="A0A9P1ISM7"/>
<feature type="compositionally biased region" description="Basic residues" evidence="6">
    <location>
        <begin position="96"/>
        <end position="105"/>
    </location>
</feature>
<feature type="compositionally biased region" description="Polar residues" evidence="6">
    <location>
        <begin position="734"/>
        <end position="759"/>
    </location>
</feature>
<feature type="region of interest" description="Disordered" evidence="6">
    <location>
        <begin position="734"/>
        <end position="808"/>
    </location>
</feature>
<accession>A0A9P1ISM7</accession>
<dbReference type="EMBL" id="CANHGI010000005">
    <property type="protein sequence ID" value="CAI5450482.1"/>
    <property type="molecule type" value="Genomic_DNA"/>
</dbReference>
<evidence type="ECO:0000256" key="5">
    <source>
        <dbReference type="SAM" id="Coils"/>
    </source>
</evidence>
<dbReference type="PROSITE" id="PS00518">
    <property type="entry name" value="ZF_RING_1"/>
    <property type="match status" value="1"/>
</dbReference>
<dbReference type="SUPFAM" id="SSF57845">
    <property type="entry name" value="B-box zinc-binding domain"/>
    <property type="match status" value="1"/>
</dbReference>
<evidence type="ECO:0000256" key="6">
    <source>
        <dbReference type="SAM" id="MobiDB-lite"/>
    </source>
</evidence>
<proteinExistence type="predicted"/>
<organism evidence="8 9">
    <name type="scientific">Caenorhabditis angaria</name>
    <dbReference type="NCBI Taxonomy" id="860376"/>
    <lineage>
        <taxon>Eukaryota</taxon>
        <taxon>Metazoa</taxon>
        <taxon>Ecdysozoa</taxon>
        <taxon>Nematoda</taxon>
        <taxon>Chromadorea</taxon>
        <taxon>Rhabditida</taxon>
        <taxon>Rhabditina</taxon>
        <taxon>Rhabditomorpha</taxon>
        <taxon>Rhabditoidea</taxon>
        <taxon>Rhabditidae</taxon>
        <taxon>Peloderinae</taxon>
        <taxon>Caenorhabditis</taxon>
    </lineage>
</organism>
<keyword evidence="2 4" id="KW-0863">Zinc-finger</keyword>
<evidence type="ECO:0000256" key="2">
    <source>
        <dbReference type="ARBA" id="ARBA00022771"/>
    </source>
</evidence>
<evidence type="ECO:0000259" key="7">
    <source>
        <dbReference type="PROSITE" id="PS50119"/>
    </source>
</evidence>
<evidence type="ECO:0000256" key="1">
    <source>
        <dbReference type="ARBA" id="ARBA00022723"/>
    </source>
</evidence>
<dbReference type="InterPro" id="IPR000315">
    <property type="entry name" value="Znf_B-box"/>
</dbReference>
<gene>
    <name evidence="8" type="ORF">CAMP_LOCUS13119</name>
</gene>
<name>A0A9P1ISM7_9PELO</name>
<keyword evidence="1" id="KW-0479">Metal-binding</keyword>
<dbReference type="InterPro" id="IPR017907">
    <property type="entry name" value="Znf_RING_CS"/>
</dbReference>
<sequence length="808" mass="92470">MTGRYANSLVPGRRILDEEHACAMAGYFVHNSYMDDESEIEENVEAEPELGQNENEQENVAGVEEEPANIFAQLSAQPAPKVRKNMRKISSAPKPVPRRGTRKRKAPTRLVMSRGAKKYKLEELKMLRPRGTTKTTLPGQKLEVSTDPFAKCMKCDAALSGITKFPKTMEDLSIFLNCAHVFCAKCVKLHDSNSSAVNRSRPAHCFYDFQCGICGLMSAPLTIPNNIRICERKYCDECLESEDCKCEVCLSISTPTSKINNMAYCKMHENRKIEYYCKKCGKHLCQICKQQFKADFKDGEHILTEIVEKDLEIEDDLMKVADFYEKIEKIEKNARNSMENMENFSKTMKKSINASFLSIINTAIHRFSRILTGIREKETYVQKIAGDLMENCWEAKRRIEIAKEIDDLARDQLLIDEVHVADCYQMIAQNMFRKSEEIFEEANKNETKLKFEVFKCGESQTPVELTLQIFNAQNSPIYKKSPKFATENDLFDAKLLGERIARFFEDFENFDYKEMRFEDEKEAETNIPQPGPSSSSNPVKIVPFPSKKSMEYRINRKVLSKNPASITEQQEPKAYQIPQPGPSSSSNPVKIIPFPSKKSMEYRVNQKVLSKHLETIAKLQEPIVYQIPQPNPENVLAKNSADPKTVFINSLHKSKIYNSLSPEHQFYVLKQAEILRDAENLRQKQGKFSDSDELVANTMYQVRINELIQKLYESEKNSVKRDFGAKNRGFIENMQNPSTSQQFLKKNVSSTVPQDSTVTQKEKSATRALTVRKSTQENSNLMEKVPKSEIKEEISPPPPKVAKFSKKQ</sequence>
<evidence type="ECO:0000313" key="8">
    <source>
        <dbReference type="EMBL" id="CAI5450482.1"/>
    </source>
</evidence>
<feature type="domain" description="B box-type" evidence="7">
    <location>
        <begin position="260"/>
        <end position="301"/>
    </location>
</feature>
<feature type="region of interest" description="Disordered" evidence="6">
    <location>
        <begin position="520"/>
        <end position="540"/>
    </location>
</feature>
<comment type="caution">
    <text evidence="8">The sequence shown here is derived from an EMBL/GenBank/DDBJ whole genome shotgun (WGS) entry which is preliminary data.</text>
</comment>
<keyword evidence="9" id="KW-1185">Reference proteome</keyword>
<feature type="region of interest" description="Disordered" evidence="6">
    <location>
        <begin position="81"/>
        <end position="105"/>
    </location>
</feature>
<feature type="coiled-coil region" evidence="5">
    <location>
        <begin position="320"/>
        <end position="347"/>
    </location>
</feature>
<feature type="compositionally biased region" description="Polar residues" evidence="6">
    <location>
        <begin position="526"/>
        <end position="538"/>
    </location>
</feature>
<dbReference type="GO" id="GO:0008270">
    <property type="term" value="F:zinc ion binding"/>
    <property type="evidence" value="ECO:0007669"/>
    <property type="project" value="UniProtKB-KW"/>
</dbReference>
<dbReference type="CDD" id="cd19756">
    <property type="entry name" value="Bbox2"/>
    <property type="match status" value="1"/>
</dbReference>
<feature type="compositionally biased region" description="Polar residues" evidence="6">
    <location>
        <begin position="772"/>
        <end position="781"/>
    </location>
</feature>
<evidence type="ECO:0000313" key="9">
    <source>
        <dbReference type="Proteomes" id="UP001152747"/>
    </source>
</evidence>
<reference evidence="8" key="1">
    <citation type="submission" date="2022-11" db="EMBL/GenBank/DDBJ databases">
        <authorList>
            <person name="Kikuchi T."/>
        </authorList>
    </citation>
    <scope>NUCLEOTIDE SEQUENCE</scope>
    <source>
        <strain evidence="8">PS1010</strain>
    </source>
</reference>
<evidence type="ECO:0000256" key="3">
    <source>
        <dbReference type="ARBA" id="ARBA00022833"/>
    </source>
</evidence>
<keyword evidence="5" id="KW-0175">Coiled coil</keyword>
<feature type="compositionally biased region" description="Basic and acidic residues" evidence="6">
    <location>
        <begin position="784"/>
        <end position="794"/>
    </location>
</feature>